<evidence type="ECO:0000313" key="4">
    <source>
        <dbReference type="Proteomes" id="UP001386955"/>
    </source>
</evidence>
<comment type="caution">
    <text evidence="3">The sequence shown here is derived from an EMBL/GenBank/DDBJ whole genome shotgun (WGS) entry which is preliminary data.</text>
</comment>
<keyword evidence="4" id="KW-1185">Reference proteome</keyword>
<dbReference type="Proteomes" id="UP001386955">
    <property type="component" value="Unassembled WGS sequence"/>
</dbReference>
<dbReference type="AlphaFoldDB" id="A0AAN9SLY5"/>
<keyword evidence="1 2" id="KW-0732">Signal</keyword>
<evidence type="ECO:0000256" key="1">
    <source>
        <dbReference type="ARBA" id="ARBA00022729"/>
    </source>
</evidence>
<dbReference type="InterPro" id="IPR040361">
    <property type="entry name" value="TPD1"/>
</dbReference>
<organism evidence="3 4">
    <name type="scientific">Psophocarpus tetragonolobus</name>
    <name type="common">Winged bean</name>
    <name type="synonym">Dolichos tetragonolobus</name>
    <dbReference type="NCBI Taxonomy" id="3891"/>
    <lineage>
        <taxon>Eukaryota</taxon>
        <taxon>Viridiplantae</taxon>
        <taxon>Streptophyta</taxon>
        <taxon>Embryophyta</taxon>
        <taxon>Tracheophyta</taxon>
        <taxon>Spermatophyta</taxon>
        <taxon>Magnoliopsida</taxon>
        <taxon>eudicotyledons</taxon>
        <taxon>Gunneridae</taxon>
        <taxon>Pentapetalae</taxon>
        <taxon>rosids</taxon>
        <taxon>fabids</taxon>
        <taxon>Fabales</taxon>
        <taxon>Fabaceae</taxon>
        <taxon>Papilionoideae</taxon>
        <taxon>50 kb inversion clade</taxon>
        <taxon>NPAAA clade</taxon>
        <taxon>indigoferoid/millettioid clade</taxon>
        <taxon>Phaseoleae</taxon>
        <taxon>Psophocarpus</taxon>
    </lineage>
</organism>
<evidence type="ECO:0000256" key="2">
    <source>
        <dbReference type="SAM" id="SignalP"/>
    </source>
</evidence>
<accession>A0AAN9SLY5</accession>
<name>A0AAN9SLY5_PSOTE</name>
<sequence length="123" mass="13541">MANSTKILIIVLFLVLIFQGNGTCLPSDISVRQAQTGIMVKGKSEWSVTVINKCECGQKNVILSCPGFQTVEYIDLLVLTPSIGTGYCLIKPGQIIYKDVVNFKYAWDYSFSFNPISSQSTCS</sequence>
<reference evidence="3 4" key="1">
    <citation type="submission" date="2024-01" db="EMBL/GenBank/DDBJ databases">
        <title>The genomes of 5 underutilized Papilionoideae crops provide insights into root nodulation and disease resistanc.</title>
        <authorList>
            <person name="Jiang F."/>
        </authorList>
    </citation>
    <scope>NUCLEOTIDE SEQUENCE [LARGE SCALE GENOMIC DNA]</scope>
    <source>
        <strain evidence="3">DUOXIRENSHENG_FW03</strain>
        <tissue evidence="3">Leaves</tissue>
    </source>
</reference>
<dbReference type="PANTHER" id="PTHR33184">
    <property type="entry name" value="PROTEIN TAPETUM DETERMINANT 1-LIKE-RELATED"/>
    <property type="match status" value="1"/>
</dbReference>
<dbReference type="PANTHER" id="PTHR33184:SF80">
    <property type="entry name" value="BETA-1,3-N-ACETYLGLUCOSAMINYLTRANSFERASE FAMILY PROTEIN"/>
    <property type="match status" value="1"/>
</dbReference>
<proteinExistence type="predicted"/>
<gene>
    <name evidence="3" type="ORF">VNO78_11538</name>
</gene>
<feature type="chain" id="PRO_5042857432" evidence="2">
    <location>
        <begin position="23"/>
        <end position="123"/>
    </location>
</feature>
<dbReference type="Pfam" id="PF24068">
    <property type="entry name" value="TPD1_C"/>
    <property type="match status" value="1"/>
</dbReference>
<evidence type="ECO:0000313" key="3">
    <source>
        <dbReference type="EMBL" id="KAK7400332.1"/>
    </source>
</evidence>
<feature type="signal peptide" evidence="2">
    <location>
        <begin position="1"/>
        <end position="22"/>
    </location>
</feature>
<protein>
    <submittedName>
        <fullName evidence="3">Uncharacterized protein</fullName>
    </submittedName>
</protein>
<dbReference type="EMBL" id="JAYMYS010000003">
    <property type="protein sequence ID" value="KAK7400332.1"/>
    <property type="molecule type" value="Genomic_DNA"/>
</dbReference>
<dbReference type="GO" id="GO:0001709">
    <property type="term" value="P:cell fate determination"/>
    <property type="evidence" value="ECO:0007669"/>
    <property type="project" value="TreeGrafter"/>
</dbReference>